<evidence type="ECO:0000259" key="2">
    <source>
        <dbReference type="Pfam" id="PF19263"/>
    </source>
</evidence>
<accession>A0A6J5KJP2</accession>
<dbReference type="Pfam" id="PF13362">
    <property type="entry name" value="Toprim_3"/>
    <property type="match status" value="1"/>
</dbReference>
<evidence type="ECO:0000313" key="3">
    <source>
        <dbReference type="EMBL" id="CAB4121346.1"/>
    </source>
</evidence>
<feature type="domain" description="NrS-1 polymerase-like helicase" evidence="2">
    <location>
        <begin position="495"/>
        <end position="603"/>
    </location>
</feature>
<evidence type="ECO:0000259" key="1">
    <source>
        <dbReference type="Pfam" id="PF13362"/>
    </source>
</evidence>
<dbReference type="Gene3D" id="3.40.50.300">
    <property type="entry name" value="P-loop containing nucleotide triphosphate hydrolases"/>
    <property type="match status" value="1"/>
</dbReference>
<organism evidence="3">
    <name type="scientific">uncultured Caudovirales phage</name>
    <dbReference type="NCBI Taxonomy" id="2100421"/>
    <lineage>
        <taxon>Viruses</taxon>
        <taxon>Duplodnaviria</taxon>
        <taxon>Heunggongvirae</taxon>
        <taxon>Uroviricota</taxon>
        <taxon>Caudoviricetes</taxon>
        <taxon>Peduoviridae</taxon>
        <taxon>Maltschvirus</taxon>
        <taxon>Maltschvirus maltsch</taxon>
    </lineage>
</organism>
<feature type="domain" description="Toprim" evidence="1">
    <location>
        <begin position="206"/>
        <end position="320"/>
    </location>
</feature>
<dbReference type="Pfam" id="PF19263">
    <property type="entry name" value="DUF5906"/>
    <property type="match status" value="1"/>
</dbReference>
<sequence>MASNYDDVLSQLRSIGLVVDHLEYGKVKRCKVENSREKRGWYLLHEWRKDDGEELLVGSFGVWQGSSNNAQKVALNNVSLSAEQKAAFKKRLAEDNKRAKAERDAEAYRAAGRAESAWRKCLPSGHSDYLDRKGIDQAYGARFSPNGALVIPMVDHSGRVHGLQFVLSKSTHGSRMAKTNRDKEYWPAGLQKKAHFHLIGKPDGILLVAEGFATGASLHMATGLPVAIAFDANNLQPVADSFKDRYRFLRILICADDDKWTKKNDGSAWNPGVECASTAALSVNGSWISPKFADEELRDKLFSEQGQKNTDFNDLAKMEGLAVVEKQVREKIAELGWREHTDHKSSYVLPEDGDSSVLKPIDTYDELLERFALIYGHGGSVFDFQERRVLALSDMRDACLSRDIHRRWQESLVRRLVRPDEVGFDPSCTDETIKCNLWGGWPTEPKEGSCEVLLDLLRYLTMNEDQSEEVYQWVLKWLAYPIQHPGAKMKTALIFHGPQGAGKNMFFEAYSSIYGKYGLVVDQEAVEDKFNSLFSAKLFLIGDEVVARQELYHTKNKLKGFVTGDTIRINPKNMAAHTEKNHVNVVFLSNEAQPLVLDEDDRRYAVIWTPAKLPTNFYADVKAEIDDGGIAALHHYLLNLDLGDFKAHSLPPMTQSKRELIELSMDSTERFWTSYTGELIDGFKPMPIKSEDIFQLYRTWCGRVGITKFAPMHVLTGKLGKRPDIKKSKGRYLDGVRDKQSSFIFPPNQFETPEGKTQVEWLSECVNSFKETFSSYRSGGHLEM</sequence>
<dbReference type="CDD" id="cd01029">
    <property type="entry name" value="TOPRIM_primases"/>
    <property type="match status" value="1"/>
</dbReference>
<reference evidence="3" key="1">
    <citation type="submission" date="2020-04" db="EMBL/GenBank/DDBJ databases">
        <authorList>
            <person name="Chiriac C."/>
            <person name="Salcher M."/>
            <person name="Ghai R."/>
            <person name="Kavagutti S V."/>
        </authorList>
    </citation>
    <scope>NUCLEOTIDE SEQUENCE</scope>
</reference>
<proteinExistence type="predicted"/>
<dbReference type="InterPro" id="IPR045455">
    <property type="entry name" value="NrS-1_pol-like_helicase"/>
</dbReference>
<dbReference type="InterPro" id="IPR006171">
    <property type="entry name" value="TOPRIM_dom"/>
</dbReference>
<gene>
    <name evidence="3" type="ORF">UFOVP13_35</name>
</gene>
<dbReference type="SUPFAM" id="SSF52540">
    <property type="entry name" value="P-loop containing nucleoside triphosphate hydrolases"/>
    <property type="match status" value="1"/>
</dbReference>
<dbReference type="EMBL" id="LR796145">
    <property type="protein sequence ID" value="CAB4121346.1"/>
    <property type="molecule type" value="Genomic_DNA"/>
</dbReference>
<dbReference type="InterPro" id="IPR027417">
    <property type="entry name" value="P-loop_NTPase"/>
</dbReference>
<protein>
    <submittedName>
        <fullName evidence="3">Archaeal primase DnaG/twinkle, TOPRIM domain</fullName>
    </submittedName>
</protein>
<name>A0A6J5KJP2_9CAUD</name>
<dbReference type="InterPro" id="IPR034154">
    <property type="entry name" value="TOPRIM_DnaG/twinkle"/>
</dbReference>